<keyword evidence="1" id="KW-0472">Membrane</keyword>
<accession>A0ABT1CHV8</accession>
<dbReference type="Proteomes" id="UP001523401">
    <property type="component" value="Unassembled WGS sequence"/>
</dbReference>
<proteinExistence type="predicted"/>
<name>A0ABT1CHV8_9PROT</name>
<dbReference type="EMBL" id="JAMXQU010000007">
    <property type="protein sequence ID" value="MCO6160462.1"/>
    <property type="molecule type" value="Genomic_DNA"/>
</dbReference>
<protein>
    <submittedName>
        <fullName evidence="2">Uncharacterized protein</fullName>
    </submittedName>
</protein>
<dbReference type="RefSeq" id="WP_222546997.1">
    <property type="nucleotide sequence ID" value="NZ_BAPW01000015.1"/>
</dbReference>
<keyword evidence="3" id="KW-1185">Reference proteome</keyword>
<organism evidence="2 3">
    <name type="scientific">Asaia lannensis NBRC 102526</name>
    <dbReference type="NCBI Taxonomy" id="1307926"/>
    <lineage>
        <taxon>Bacteria</taxon>
        <taxon>Pseudomonadati</taxon>
        <taxon>Pseudomonadota</taxon>
        <taxon>Alphaproteobacteria</taxon>
        <taxon>Acetobacterales</taxon>
        <taxon>Acetobacteraceae</taxon>
        <taxon>Asaia</taxon>
    </lineage>
</organism>
<reference evidence="2 3" key="1">
    <citation type="submission" date="2022-06" db="EMBL/GenBank/DDBJ databases">
        <title>Whole-genome of Asaia lannensis strain LMG 27011T.</title>
        <authorList>
            <person name="Sombolestani A."/>
        </authorList>
    </citation>
    <scope>NUCLEOTIDE SEQUENCE [LARGE SCALE GENOMIC DNA]</scope>
    <source>
        <strain evidence="2 3">NBRC 102526</strain>
    </source>
</reference>
<evidence type="ECO:0000313" key="2">
    <source>
        <dbReference type="EMBL" id="MCO6160462.1"/>
    </source>
</evidence>
<evidence type="ECO:0000313" key="3">
    <source>
        <dbReference type="Proteomes" id="UP001523401"/>
    </source>
</evidence>
<sequence>MTVLAAVMLWSIALVAHALLQSKFCRVLALPCLPSLPLAACRLTFPAVALYLCLKLGFACGVLTWFGTASVAGILASLGLTIMATHRMRGRDLRDLPTGAA</sequence>
<keyword evidence="1" id="KW-0812">Transmembrane</keyword>
<evidence type="ECO:0000256" key="1">
    <source>
        <dbReference type="SAM" id="Phobius"/>
    </source>
</evidence>
<keyword evidence="1" id="KW-1133">Transmembrane helix</keyword>
<comment type="caution">
    <text evidence="2">The sequence shown here is derived from an EMBL/GenBank/DDBJ whole genome shotgun (WGS) entry which is preliminary data.</text>
</comment>
<gene>
    <name evidence="2" type="ORF">NF685_10525</name>
</gene>
<feature type="transmembrane region" description="Helical" evidence="1">
    <location>
        <begin position="56"/>
        <end position="84"/>
    </location>
</feature>